<dbReference type="Gene3D" id="3.40.50.300">
    <property type="entry name" value="P-loop containing nucleotide triphosphate hydrolases"/>
    <property type="match status" value="1"/>
</dbReference>
<evidence type="ECO:0008006" key="4">
    <source>
        <dbReference type="Google" id="ProtNLM"/>
    </source>
</evidence>
<keyword evidence="1" id="KW-0812">Transmembrane</keyword>
<organism evidence="2 3">
    <name type="scientific">Lachnellula suecica</name>
    <dbReference type="NCBI Taxonomy" id="602035"/>
    <lineage>
        <taxon>Eukaryota</taxon>
        <taxon>Fungi</taxon>
        <taxon>Dikarya</taxon>
        <taxon>Ascomycota</taxon>
        <taxon>Pezizomycotina</taxon>
        <taxon>Leotiomycetes</taxon>
        <taxon>Helotiales</taxon>
        <taxon>Lachnaceae</taxon>
        <taxon>Lachnellula</taxon>
    </lineage>
</organism>
<dbReference type="EMBL" id="QGMK01000357">
    <property type="protein sequence ID" value="TVY82196.1"/>
    <property type="molecule type" value="Genomic_DNA"/>
</dbReference>
<sequence>MASLILKAIRANDVDRRKCERVVPMKVLVFGKSRTGTLSIRHALKMLGYNDVYHMESIVKDNPRDEDMWVEAMEAKYENKGKPYTREDWDKLLGHCMALSDSPCLAFMPELAAAYPDAKIILSLRDSPEQWYKSVQTTLAPLSEMLAGKEPTTVWVRLYNWFLPPMPLHRISEKLALHTNVKRWEDTPIEIGIKEYIDHNDEVRAMAAGRPGRLLEMNVKEGWAPLCEFLGEDIPTGMKGEKVPFPRVNDAASFNANVKMYRYIRHFLAAVNVLITLGILSAVEIGAYFLWKNGKSFYPFWIQTTDL</sequence>
<evidence type="ECO:0000313" key="2">
    <source>
        <dbReference type="EMBL" id="TVY82196.1"/>
    </source>
</evidence>
<gene>
    <name evidence="2" type="ORF">LSUE1_G002217</name>
</gene>
<protein>
    <recommendedName>
        <fullName evidence="4">P-loop containing nucleoside triphosphate hydrolase protein</fullName>
    </recommendedName>
</protein>
<keyword evidence="1" id="KW-0472">Membrane</keyword>
<evidence type="ECO:0000313" key="3">
    <source>
        <dbReference type="Proteomes" id="UP000469558"/>
    </source>
</evidence>
<proteinExistence type="predicted"/>
<name>A0A8T9CA46_9HELO</name>
<dbReference type="PANTHER" id="PTHR36978">
    <property type="entry name" value="P-LOOP CONTAINING NUCLEOTIDE TRIPHOSPHATE HYDROLASE"/>
    <property type="match status" value="1"/>
</dbReference>
<comment type="caution">
    <text evidence="2">The sequence shown here is derived from an EMBL/GenBank/DDBJ whole genome shotgun (WGS) entry which is preliminary data.</text>
</comment>
<accession>A0A8T9CA46</accession>
<reference evidence="2 3" key="1">
    <citation type="submission" date="2018-05" db="EMBL/GenBank/DDBJ databases">
        <title>Genome sequencing and assembly of the regulated plant pathogen Lachnellula willkommii and related sister species for the development of diagnostic species identification markers.</title>
        <authorList>
            <person name="Giroux E."/>
            <person name="Bilodeau G."/>
        </authorList>
    </citation>
    <scope>NUCLEOTIDE SEQUENCE [LARGE SCALE GENOMIC DNA]</scope>
    <source>
        <strain evidence="2 3">CBS 268.59</strain>
    </source>
</reference>
<keyword evidence="3" id="KW-1185">Reference proteome</keyword>
<evidence type="ECO:0000256" key="1">
    <source>
        <dbReference type="SAM" id="Phobius"/>
    </source>
</evidence>
<dbReference type="OrthoDB" id="408152at2759"/>
<dbReference type="Proteomes" id="UP000469558">
    <property type="component" value="Unassembled WGS sequence"/>
</dbReference>
<dbReference type="InterPro" id="IPR027417">
    <property type="entry name" value="P-loop_NTPase"/>
</dbReference>
<dbReference type="SUPFAM" id="SSF52540">
    <property type="entry name" value="P-loop containing nucleoside triphosphate hydrolases"/>
    <property type="match status" value="1"/>
</dbReference>
<dbReference type="AlphaFoldDB" id="A0A8T9CA46"/>
<feature type="transmembrane region" description="Helical" evidence="1">
    <location>
        <begin position="267"/>
        <end position="291"/>
    </location>
</feature>
<dbReference type="PANTHER" id="PTHR36978:SF4">
    <property type="entry name" value="P-LOOP CONTAINING NUCLEOSIDE TRIPHOSPHATE HYDROLASE PROTEIN"/>
    <property type="match status" value="1"/>
</dbReference>
<dbReference type="InterPro" id="IPR040632">
    <property type="entry name" value="Sulfotransfer_4"/>
</dbReference>
<dbReference type="Pfam" id="PF17784">
    <property type="entry name" value="Sulfotransfer_4"/>
    <property type="match status" value="1"/>
</dbReference>
<keyword evidence="1" id="KW-1133">Transmembrane helix</keyword>